<keyword evidence="5 8" id="KW-0812">Transmembrane</keyword>
<evidence type="ECO:0000256" key="3">
    <source>
        <dbReference type="ARBA" id="ARBA00022448"/>
    </source>
</evidence>
<evidence type="ECO:0000259" key="9">
    <source>
        <dbReference type="PROSITE" id="PS50928"/>
    </source>
</evidence>
<feature type="transmembrane region" description="Helical" evidence="8">
    <location>
        <begin position="235"/>
        <end position="264"/>
    </location>
</feature>
<dbReference type="RefSeq" id="WP_109369699.1">
    <property type="nucleotide sequence ID" value="NZ_OOFM01000005.1"/>
</dbReference>
<evidence type="ECO:0000256" key="7">
    <source>
        <dbReference type="ARBA" id="ARBA00023136"/>
    </source>
</evidence>
<feature type="transmembrane region" description="Helical" evidence="8">
    <location>
        <begin position="196"/>
        <end position="215"/>
    </location>
</feature>
<dbReference type="Gene3D" id="1.10.3720.10">
    <property type="entry name" value="MetI-like"/>
    <property type="match status" value="1"/>
</dbReference>
<keyword evidence="3 8" id="KW-0813">Transport</keyword>
<keyword evidence="6 8" id="KW-1133">Transmembrane helix</keyword>
<protein>
    <submittedName>
        <fullName evidence="10">Dipeptide transport system permease protein DppC (TC 3.A.1.5.2)</fullName>
    </submittedName>
</protein>
<dbReference type="InterPro" id="IPR035906">
    <property type="entry name" value="MetI-like_sf"/>
</dbReference>
<dbReference type="EMBL" id="OOFM01000005">
    <property type="protein sequence ID" value="SPL66232.1"/>
    <property type="molecule type" value="Genomic_DNA"/>
</dbReference>
<dbReference type="GO" id="GO:0055085">
    <property type="term" value="P:transmembrane transport"/>
    <property type="evidence" value="ECO:0007669"/>
    <property type="project" value="InterPro"/>
</dbReference>
<evidence type="ECO:0000313" key="10">
    <source>
        <dbReference type="EMBL" id="SPL66232.1"/>
    </source>
</evidence>
<dbReference type="CDD" id="cd06261">
    <property type="entry name" value="TM_PBP2"/>
    <property type="match status" value="1"/>
</dbReference>
<feature type="transmembrane region" description="Helical" evidence="8">
    <location>
        <begin position="119"/>
        <end position="143"/>
    </location>
</feature>
<dbReference type="Proteomes" id="UP000246073">
    <property type="component" value="Unassembled WGS sequence"/>
</dbReference>
<sequence length="278" mass="29651">MKKRKQSSALLAIIGFGGIAFFLFVAIFADFLAPHPISEVVGAVWQGPSPQALLGTDNIGRDLLSRVIWGTRLTLSIAAASTIVAFAIGVPLGFLAALSKGWPDQLLSRTNDLLMAIPTLIFALVVLAVLPKSVFVLIAVMAVLEATRVFRVSRAIAADVVVLDYVEIARLRGESKGWIIFNEILPNALSPLLAEFGLRFVFAILFLSTLSFLGLGVQPPVADWGSLVKDNKDGLMFGVLAALIPGGTIAALAISVNFVVDWILQRTSSLKRGAQDNG</sequence>
<keyword evidence="7 8" id="KW-0472">Membrane</keyword>
<dbReference type="InterPro" id="IPR000515">
    <property type="entry name" value="MetI-like"/>
</dbReference>
<gene>
    <name evidence="10" type="ORF">OHAE_2099</name>
</gene>
<evidence type="ECO:0000256" key="2">
    <source>
        <dbReference type="ARBA" id="ARBA00009306"/>
    </source>
</evidence>
<dbReference type="PANTHER" id="PTHR43386">
    <property type="entry name" value="OLIGOPEPTIDE TRANSPORT SYSTEM PERMEASE PROTEIN APPC"/>
    <property type="match status" value="1"/>
</dbReference>
<organism evidence="10 11">
    <name type="scientific">Ochrobactrum soli</name>
    <dbReference type="NCBI Taxonomy" id="2448455"/>
    <lineage>
        <taxon>Bacteria</taxon>
        <taxon>Pseudomonadati</taxon>
        <taxon>Pseudomonadota</taxon>
        <taxon>Alphaproteobacteria</taxon>
        <taxon>Hyphomicrobiales</taxon>
        <taxon>Brucellaceae</taxon>
        <taxon>Brucella/Ochrobactrum group</taxon>
        <taxon>Ochrobactrum</taxon>
    </lineage>
</organism>
<dbReference type="PANTHER" id="PTHR43386:SF25">
    <property type="entry name" value="PEPTIDE ABC TRANSPORTER PERMEASE PROTEIN"/>
    <property type="match status" value="1"/>
</dbReference>
<dbReference type="Pfam" id="PF00528">
    <property type="entry name" value="BPD_transp_1"/>
    <property type="match status" value="1"/>
</dbReference>
<dbReference type="InterPro" id="IPR050366">
    <property type="entry name" value="BP-dependent_transpt_permease"/>
</dbReference>
<name>A0A2P9HQ78_9HYPH</name>
<evidence type="ECO:0000256" key="6">
    <source>
        <dbReference type="ARBA" id="ARBA00022989"/>
    </source>
</evidence>
<keyword evidence="4" id="KW-1003">Cell membrane</keyword>
<comment type="subcellular location">
    <subcellularLocation>
        <location evidence="1 8">Cell membrane</location>
        <topology evidence="1 8">Multi-pass membrane protein</topology>
    </subcellularLocation>
</comment>
<evidence type="ECO:0000313" key="11">
    <source>
        <dbReference type="Proteomes" id="UP000246073"/>
    </source>
</evidence>
<dbReference type="AlphaFoldDB" id="A0A2P9HQ78"/>
<feature type="transmembrane region" description="Helical" evidence="8">
    <location>
        <begin position="73"/>
        <end position="98"/>
    </location>
</feature>
<reference evidence="11" key="1">
    <citation type="submission" date="2017-12" db="EMBL/GenBank/DDBJ databases">
        <authorList>
            <person name="Diaz M."/>
        </authorList>
    </citation>
    <scope>NUCLEOTIDE SEQUENCE [LARGE SCALE GENOMIC DNA]</scope>
    <source>
        <strain evidence="11">FI11154</strain>
    </source>
</reference>
<feature type="transmembrane region" description="Helical" evidence="8">
    <location>
        <begin position="9"/>
        <end position="29"/>
    </location>
</feature>
<dbReference type="PROSITE" id="PS50928">
    <property type="entry name" value="ABC_TM1"/>
    <property type="match status" value="1"/>
</dbReference>
<comment type="similarity">
    <text evidence="2 8">Belongs to the binding-protein-dependent transport system permease family.</text>
</comment>
<dbReference type="GO" id="GO:0005886">
    <property type="term" value="C:plasma membrane"/>
    <property type="evidence" value="ECO:0007669"/>
    <property type="project" value="UniProtKB-SubCell"/>
</dbReference>
<feature type="domain" description="ABC transmembrane type-1" evidence="9">
    <location>
        <begin position="71"/>
        <end position="260"/>
    </location>
</feature>
<accession>A0A2P9HQ78</accession>
<evidence type="ECO:0000256" key="4">
    <source>
        <dbReference type="ARBA" id="ARBA00022475"/>
    </source>
</evidence>
<evidence type="ECO:0000256" key="1">
    <source>
        <dbReference type="ARBA" id="ARBA00004651"/>
    </source>
</evidence>
<proteinExistence type="inferred from homology"/>
<evidence type="ECO:0000256" key="8">
    <source>
        <dbReference type="RuleBase" id="RU363032"/>
    </source>
</evidence>
<evidence type="ECO:0000256" key="5">
    <source>
        <dbReference type="ARBA" id="ARBA00022692"/>
    </source>
</evidence>
<dbReference type="SUPFAM" id="SSF161098">
    <property type="entry name" value="MetI-like"/>
    <property type="match status" value="1"/>
</dbReference>